<sequence>MRINYSNIILGKDIPINEKVKLHIPTIGELAEADNNDFNESTRIFTTSVREQFSGVPEQVDMIEEKFPTLWDMAFDDEMNALVGEAMFGENTTLLRQFLKALSYWTKTSEDQYRALGNKKIISEELDWIIDVKTYTYLSNLIKAVTLTKPNKDFIAPKGVSNNPRKIQMWKNTYNGRLREAMKKKNVELGDQILQLEAFAPGYVGFRDIKDMTYYQFSNLLSVYTAKYSSEKQYQIYTSEKFDTKDMKLPDLSEEIKLIKFDEN</sequence>
<proteinExistence type="predicted"/>
<name>A0A073JQN0_LIMRT</name>
<organism evidence="1 2">
    <name type="scientific">Limosilactobacillus reuteri</name>
    <name type="common">Lactobacillus reuteri</name>
    <dbReference type="NCBI Taxonomy" id="1598"/>
    <lineage>
        <taxon>Bacteria</taxon>
        <taxon>Bacillati</taxon>
        <taxon>Bacillota</taxon>
        <taxon>Bacilli</taxon>
        <taxon>Lactobacillales</taxon>
        <taxon>Lactobacillaceae</taxon>
        <taxon>Limosilactobacillus</taxon>
    </lineage>
</organism>
<comment type="caution">
    <text evidence="1">The sequence shown here is derived from an EMBL/GenBank/DDBJ whole genome shotgun (WGS) entry which is preliminary data.</text>
</comment>
<reference evidence="1 2" key="1">
    <citation type="submission" date="2014-06" db="EMBL/GenBank/DDBJ databases">
        <title>Genetic determinant of reutericyclin biosynthesis of Lactobacillus reuteri.</title>
        <authorList>
            <person name="Lin X."/>
            <person name="Duar R."/>
            <person name="Walter J."/>
            <person name="Gaenzle M."/>
        </authorList>
    </citation>
    <scope>NUCLEOTIDE SEQUENCE [LARGE SCALE GENOMIC DNA]</scope>
    <source>
        <strain evidence="1 2">LTH2584</strain>
    </source>
</reference>
<protein>
    <submittedName>
        <fullName evidence="1">Uncharacterized protein</fullName>
    </submittedName>
</protein>
<dbReference type="PATRIC" id="fig|1598.90.peg.594"/>
<dbReference type="AlphaFoldDB" id="A0A073JQN0"/>
<accession>A0A073JQN0</accession>
<evidence type="ECO:0000313" key="2">
    <source>
        <dbReference type="Proteomes" id="UP000027731"/>
    </source>
</evidence>
<dbReference type="Proteomes" id="UP000027731">
    <property type="component" value="Unassembled WGS sequence"/>
</dbReference>
<evidence type="ECO:0000313" key="1">
    <source>
        <dbReference type="EMBL" id="KEK16173.1"/>
    </source>
</evidence>
<gene>
    <name evidence="1" type="ORF">LR3_08980</name>
</gene>
<dbReference type="EMBL" id="JOSX01000010">
    <property type="protein sequence ID" value="KEK16173.1"/>
    <property type="molecule type" value="Genomic_DNA"/>
</dbReference>